<feature type="transmembrane region" description="Helical" evidence="9">
    <location>
        <begin position="52"/>
        <end position="81"/>
    </location>
</feature>
<evidence type="ECO:0000256" key="2">
    <source>
        <dbReference type="ARBA" id="ARBA00006595"/>
    </source>
</evidence>
<dbReference type="EMBL" id="BRXZ01001905">
    <property type="protein sequence ID" value="GMH49390.1"/>
    <property type="molecule type" value="Genomic_DNA"/>
</dbReference>
<dbReference type="Proteomes" id="UP001165082">
    <property type="component" value="Unassembled WGS sequence"/>
</dbReference>
<organism evidence="10 11">
    <name type="scientific">Triparma retinervis</name>
    <dbReference type="NCBI Taxonomy" id="2557542"/>
    <lineage>
        <taxon>Eukaryota</taxon>
        <taxon>Sar</taxon>
        <taxon>Stramenopiles</taxon>
        <taxon>Ochrophyta</taxon>
        <taxon>Bolidophyceae</taxon>
        <taxon>Parmales</taxon>
        <taxon>Triparmaceae</taxon>
        <taxon>Triparma</taxon>
    </lineage>
</organism>
<feature type="transmembrane region" description="Helical" evidence="9">
    <location>
        <begin position="272"/>
        <end position="296"/>
    </location>
</feature>
<evidence type="ECO:0000256" key="7">
    <source>
        <dbReference type="ARBA" id="ARBA00023136"/>
    </source>
</evidence>
<evidence type="ECO:0000256" key="3">
    <source>
        <dbReference type="ARBA" id="ARBA00022448"/>
    </source>
</evidence>
<protein>
    <submittedName>
        <fullName evidence="10">Uncharacterized protein</fullName>
    </submittedName>
</protein>
<dbReference type="GO" id="GO:0006865">
    <property type="term" value="P:amino acid transport"/>
    <property type="evidence" value="ECO:0007669"/>
    <property type="project" value="UniProtKB-KW"/>
</dbReference>
<keyword evidence="11" id="KW-1185">Reference proteome</keyword>
<feature type="transmembrane region" description="Helical" evidence="9">
    <location>
        <begin position="316"/>
        <end position="335"/>
    </location>
</feature>
<feature type="transmembrane region" description="Helical" evidence="9">
    <location>
        <begin position="101"/>
        <end position="125"/>
    </location>
</feature>
<evidence type="ECO:0000256" key="6">
    <source>
        <dbReference type="ARBA" id="ARBA00022989"/>
    </source>
</evidence>
<feature type="compositionally biased region" description="Gly residues" evidence="8">
    <location>
        <begin position="503"/>
        <end position="522"/>
    </location>
</feature>
<dbReference type="AlphaFoldDB" id="A0A9W6ZG04"/>
<feature type="region of interest" description="Disordered" evidence="8">
    <location>
        <begin position="165"/>
        <end position="188"/>
    </location>
</feature>
<comment type="caution">
    <text evidence="10">The sequence shown here is derived from an EMBL/GenBank/DDBJ whole genome shotgun (WGS) entry which is preliminary data.</text>
</comment>
<keyword evidence="6 9" id="KW-1133">Transmembrane helix</keyword>
<evidence type="ECO:0000313" key="11">
    <source>
        <dbReference type="Proteomes" id="UP001165082"/>
    </source>
</evidence>
<feature type="transmembrane region" description="Helical" evidence="9">
    <location>
        <begin position="20"/>
        <end position="40"/>
    </location>
</feature>
<evidence type="ECO:0000256" key="5">
    <source>
        <dbReference type="ARBA" id="ARBA00022970"/>
    </source>
</evidence>
<reference evidence="10" key="1">
    <citation type="submission" date="2022-07" db="EMBL/GenBank/DDBJ databases">
        <title>Genome analysis of Parmales, a sister group of diatoms, reveals the evolutionary specialization of diatoms from phago-mixotrophs to photoautotrophs.</title>
        <authorList>
            <person name="Ban H."/>
            <person name="Sato S."/>
            <person name="Yoshikawa S."/>
            <person name="Kazumasa Y."/>
            <person name="Nakamura Y."/>
            <person name="Ichinomiya M."/>
            <person name="Saitoh K."/>
            <person name="Sato N."/>
            <person name="Blanc-Mathieu R."/>
            <person name="Endo H."/>
            <person name="Kuwata A."/>
            <person name="Ogata H."/>
        </authorList>
    </citation>
    <scope>NUCLEOTIDE SEQUENCE</scope>
</reference>
<dbReference type="GO" id="GO:0016020">
    <property type="term" value="C:membrane"/>
    <property type="evidence" value="ECO:0007669"/>
    <property type="project" value="UniProtKB-SubCell"/>
</dbReference>
<keyword evidence="7 9" id="KW-0472">Membrane</keyword>
<dbReference type="SUPFAM" id="SSF103473">
    <property type="entry name" value="MFS general substrate transporter"/>
    <property type="match status" value="1"/>
</dbReference>
<feature type="region of interest" description="Disordered" evidence="8">
    <location>
        <begin position="500"/>
        <end position="567"/>
    </location>
</feature>
<keyword evidence="5" id="KW-0029">Amino-acid transport</keyword>
<dbReference type="Gene3D" id="1.20.1250.20">
    <property type="entry name" value="MFS general substrate transporter like domains"/>
    <property type="match status" value="1"/>
</dbReference>
<dbReference type="InterPro" id="IPR052599">
    <property type="entry name" value="SLC43A_AATransporter"/>
</dbReference>
<dbReference type="InterPro" id="IPR036259">
    <property type="entry name" value="MFS_trans_sf"/>
</dbReference>
<keyword evidence="3" id="KW-0813">Transport</keyword>
<feature type="transmembrane region" description="Helical" evidence="9">
    <location>
        <begin position="340"/>
        <end position="359"/>
    </location>
</feature>
<evidence type="ECO:0000256" key="8">
    <source>
        <dbReference type="SAM" id="MobiDB-lite"/>
    </source>
</evidence>
<accession>A0A9W6ZG04</accession>
<evidence type="ECO:0000256" key="1">
    <source>
        <dbReference type="ARBA" id="ARBA00004141"/>
    </source>
</evidence>
<dbReference type="PANTHER" id="PTHR20772">
    <property type="entry name" value="PROTEIN FMP42"/>
    <property type="match status" value="1"/>
</dbReference>
<evidence type="ECO:0000313" key="10">
    <source>
        <dbReference type="EMBL" id="GMH49390.1"/>
    </source>
</evidence>
<feature type="transmembrane region" description="Helical" evidence="9">
    <location>
        <begin position="398"/>
        <end position="420"/>
    </location>
</feature>
<feature type="transmembrane region" description="Helical" evidence="9">
    <location>
        <begin position="365"/>
        <end position="386"/>
    </location>
</feature>
<comment type="subcellular location">
    <subcellularLocation>
        <location evidence="1">Membrane</location>
        <topology evidence="1">Multi-pass membrane protein</topology>
    </subcellularLocation>
</comment>
<evidence type="ECO:0000256" key="4">
    <source>
        <dbReference type="ARBA" id="ARBA00022692"/>
    </source>
</evidence>
<sequence length="567" mass="61333">MLVADVDKGGVGMSSSEITTIFTFATFVNFASPLILGVLLDSQGPRSCSVLSNFLVCLGFFTFSLSTSYAGFMVATLLIAFGGPGVQNSIIHIGNLYPESASTITSFITGAFSLSFVIFALFDMLWEDCNISFRTLFGVYGVVLLFSTAMSGFLWPDVAYNEKGELPDAPRTPPPKQDPNEMSSLIGRVVGGGGGGEGQYEKSSSSRPALGNHKFQKNIVPLNSYLRPNEDGQFSRNPSFVLSAAAIESGDYSAILKISIKDQPFSRQVTSGAFFRITLFFVVCSFWANFFIGTIGLQLGDSNQLDLPEQRRLTRLFSIISSLGVLGMPFVGFLLDNLGFAFTAITTVFLGVCYTFFALMEGSSAVYYCSFLLYSLYRSFLFTYFFAALPKKMGFKYFGILAGISFFVAGIAQLSMASLIKYATGTCHLATFKDSSHDDDDDERPECDIGNWKNVYFIQLLSFFFVFVLPAIDTFLEKKQLNELKQLFGTPARISLSEKIRRGGGVGPPGAGGVVGGSGGSGKYTSPRKPLSPIRAGGAADEDSSDASEEGDVTTKMKVFGESPPAF</sequence>
<proteinExistence type="inferred from homology"/>
<dbReference type="PANTHER" id="PTHR20772:SF2">
    <property type="entry name" value="PROTEIN FMP42"/>
    <property type="match status" value="1"/>
</dbReference>
<dbReference type="OrthoDB" id="330047at2759"/>
<feature type="transmembrane region" description="Helical" evidence="9">
    <location>
        <begin position="137"/>
        <end position="155"/>
    </location>
</feature>
<dbReference type="Pfam" id="PF07690">
    <property type="entry name" value="MFS_1"/>
    <property type="match status" value="1"/>
</dbReference>
<feature type="compositionally biased region" description="Acidic residues" evidence="8">
    <location>
        <begin position="540"/>
        <end position="552"/>
    </location>
</feature>
<dbReference type="GO" id="GO:0022857">
    <property type="term" value="F:transmembrane transporter activity"/>
    <property type="evidence" value="ECO:0007669"/>
    <property type="project" value="InterPro"/>
</dbReference>
<name>A0A9W6ZG04_9STRA</name>
<comment type="similarity">
    <text evidence="2">Belongs to the SLC43A transporter (TC 2.A.1.44) family.</text>
</comment>
<gene>
    <name evidence="10" type="ORF">TrRE_jg7278</name>
</gene>
<feature type="transmembrane region" description="Helical" evidence="9">
    <location>
        <begin position="456"/>
        <end position="476"/>
    </location>
</feature>
<dbReference type="InterPro" id="IPR011701">
    <property type="entry name" value="MFS"/>
</dbReference>
<keyword evidence="4 9" id="KW-0812">Transmembrane</keyword>
<evidence type="ECO:0000256" key="9">
    <source>
        <dbReference type="SAM" id="Phobius"/>
    </source>
</evidence>